<reference evidence="2" key="1">
    <citation type="submission" date="2021-01" db="EMBL/GenBank/DDBJ databases">
        <title>Lacisediminihabitans sp. nov. strain G11-30, isolated from Antarctic Soil.</title>
        <authorList>
            <person name="Li J."/>
        </authorList>
    </citation>
    <scope>NUCLEOTIDE SEQUENCE</scope>
    <source>
        <strain evidence="2">G11-30</strain>
    </source>
</reference>
<dbReference type="EMBL" id="JAEPES010000003">
    <property type="protein sequence ID" value="MBK4347944.1"/>
    <property type="molecule type" value="Genomic_DNA"/>
</dbReference>
<evidence type="ECO:0000313" key="3">
    <source>
        <dbReference type="EMBL" id="MBK4347944.1"/>
    </source>
</evidence>
<proteinExistence type="predicted"/>
<name>A0A934SJX1_9MICO</name>
<gene>
    <name evidence="2" type="ORF">IV501_04745</name>
    <name evidence="3" type="ORF">IV501_09880</name>
</gene>
<dbReference type="EMBL" id="JAEPES010000001">
    <property type="protein sequence ID" value="MBK4346933.1"/>
    <property type="molecule type" value="Genomic_DNA"/>
</dbReference>
<feature type="compositionally biased region" description="Gly residues" evidence="1">
    <location>
        <begin position="47"/>
        <end position="56"/>
    </location>
</feature>
<evidence type="ECO:0000256" key="1">
    <source>
        <dbReference type="SAM" id="MobiDB-lite"/>
    </source>
</evidence>
<accession>A0A934SJX1</accession>
<feature type="compositionally biased region" description="Acidic residues" evidence="1">
    <location>
        <begin position="67"/>
        <end position="84"/>
    </location>
</feature>
<dbReference type="AlphaFoldDB" id="A0A934SJX1"/>
<keyword evidence="4" id="KW-1185">Reference proteome</keyword>
<evidence type="ECO:0000313" key="2">
    <source>
        <dbReference type="EMBL" id="MBK4346933.1"/>
    </source>
</evidence>
<sequence>MSDSTGTEGGTEGGAAPYYNDREAQYLAENDLAVNDAVAGETVSRGVGNGNSGRTGGSPNEVRPYSGEDDLEGVDLDLDGEPTDDEPHLRTDEVDSIDAVDQPDSSVIDPSVPDVISDNEGPLL</sequence>
<protein>
    <submittedName>
        <fullName evidence="2">Uncharacterized protein</fullName>
    </submittedName>
</protein>
<feature type="region of interest" description="Disordered" evidence="1">
    <location>
        <begin position="1"/>
        <end position="22"/>
    </location>
</feature>
<dbReference type="RefSeq" id="WP_200555215.1">
    <property type="nucleotide sequence ID" value="NZ_JAEPES010000001.1"/>
</dbReference>
<feature type="region of interest" description="Disordered" evidence="1">
    <location>
        <begin position="43"/>
        <end position="124"/>
    </location>
</feature>
<dbReference type="Proteomes" id="UP000636458">
    <property type="component" value="Unassembled WGS sequence"/>
</dbReference>
<evidence type="ECO:0000313" key="4">
    <source>
        <dbReference type="Proteomes" id="UP000636458"/>
    </source>
</evidence>
<comment type="caution">
    <text evidence="2">The sequence shown here is derived from an EMBL/GenBank/DDBJ whole genome shotgun (WGS) entry which is preliminary data.</text>
</comment>
<organism evidence="2 4">
    <name type="scientific">Lacisediminihabitans changchengi</name>
    <dbReference type="NCBI Taxonomy" id="2787634"/>
    <lineage>
        <taxon>Bacteria</taxon>
        <taxon>Bacillati</taxon>
        <taxon>Actinomycetota</taxon>
        <taxon>Actinomycetes</taxon>
        <taxon>Micrococcales</taxon>
        <taxon>Microbacteriaceae</taxon>
        <taxon>Lacisediminihabitans</taxon>
    </lineage>
</organism>